<protein>
    <submittedName>
        <fullName evidence="2">Trehalose utilization protein</fullName>
    </submittedName>
</protein>
<accession>A0A1H4PDC6</accession>
<dbReference type="EMBL" id="FNSN01000003">
    <property type="protein sequence ID" value="SEC05371.1"/>
    <property type="molecule type" value="Genomic_DNA"/>
</dbReference>
<dbReference type="InterPro" id="IPR029062">
    <property type="entry name" value="Class_I_gatase-like"/>
</dbReference>
<name>A0A1H4PDC6_9MICC</name>
<keyword evidence="3" id="KW-1185">Reference proteome</keyword>
<dbReference type="Gene3D" id="3.40.50.880">
    <property type="match status" value="1"/>
</dbReference>
<dbReference type="InterPro" id="IPR009381">
    <property type="entry name" value="Trehalose_catabolism_ThuA_prok"/>
</dbReference>
<dbReference type="SUPFAM" id="SSF52317">
    <property type="entry name" value="Class I glutamine amidotransferase-like"/>
    <property type="match status" value="1"/>
</dbReference>
<reference evidence="2 3" key="1">
    <citation type="submission" date="2016-10" db="EMBL/GenBank/DDBJ databases">
        <authorList>
            <person name="de Groot N.N."/>
        </authorList>
    </citation>
    <scope>NUCLEOTIDE SEQUENCE [LARGE SCALE GENOMIC DNA]</scope>
    <source>
        <strain evidence="2 3">DSM 10495</strain>
    </source>
</reference>
<dbReference type="OrthoDB" id="252909at2"/>
<feature type="domain" description="ThuA-like" evidence="1">
    <location>
        <begin position="6"/>
        <end position="226"/>
    </location>
</feature>
<proteinExistence type="predicted"/>
<dbReference type="STRING" id="156980.SAMN04489745_1948"/>
<evidence type="ECO:0000313" key="2">
    <source>
        <dbReference type="EMBL" id="SEC05371.1"/>
    </source>
</evidence>
<dbReference type="InterPro" id="IPR029010">
    <property type="entry name" value="ThuA-like"/>
</dbReference>
<evidence type="ECO:0000259" key="1">
    <source>
        <dbReference type="Pfam" id="PF06283"/>
    </source>
</evidence>
<dbReference type="PIRSF" id="PIRSF030013">
    <property type="entry name" value="ThuA"/>
    <property type="match status" value="1"/>
</dbReference>
<dbReference type="Proteomes" id="UP000182652">
    <property type="component" value="Unassembled WGS sequence"/>
</dbReference>
<organism evidence="2 3">
    <name type="scientific">Arthrobacter woluwensis</name>
    <dbReference type="NCBI Taxonomy" id="156980"/>
    <lineage>
        <taxon>Bacteria</taxon>
        <taxon>Bacillati</taxon>
        <taxon>Actinomycetota</taxon>
        <taxon>Actinomycetes</taxon>
        <taxon>Micrococcales</taxon>
        <taxon>Micrococcaceae</taxon>
        <taxon>Arthrobacter</taxon>
    </lineage>
</organism>
<evidence type="ECO:0000313" key="3">
    <source>
        <dbReference type="Proteomes" id="UP000182652"/>
    </source>
</evidence>
<gene>
    <name evidence="2" type="ORF">SAMN04489745_1948</name>
</gene>
<dbReference type="Pfam" id="PF06283">
    <property type="entry name" value="ThuA"/>
    <property type="match status" value="1"/>
</dbReference>
<sequence length="252" mass="27824">MSRPLRILVWNEGVHESLNEPAHIGEIYPDGMHGAIADGLRELLPGAEVSTATLASAPDHGLTEEVLAATDVLLWWGHMAHAEVDDAVVERVQRHVLGGMGLLVLHSGHFSKIFIKLLGTSCSLAWRNDGERELVWNVKPSHPISEGVANPIIIPEQEMYGELFDIPDPDDLIFISSFAGGEVFRSGVTFTRGKGRIFYFSPGDQEYPVYHHPEVRKVLANGVRWAAQPGLDRREPGVQNLQNGWYEAIPAV</sequence>
<dbReference type="AlphaFoldDB" id="A0A1H4PDC6"/>
<dbReference type="RefSeq" id="WP_066212156.1">
    <property type="nucleotide sequence ID" value="NZ_FNSN01000003.1"/>
</dbReference>